<accession>A0ABU9QL66</accession>
<proteinExistence type="predicted"/>
<dbReference type="EMBL" id="JAZHGC010000033">
    <property type="protein sequence ID" value="MEM5290233.1"/>
    <property type="molecule type" value="Genomic_DNA"/>
</dbReference>
<evidence type="ECO:0000259" key="1">
    <source>
        <dbReference type="Pfam" id="PF09825"/>
    </source>
</evidence>
<sequence length="273" mass="29226">MRLALDGKDACEFEEAFQKMRSRDFVLLMVSLVTSSLVHAAGTREVTREPASRPVALVYRGPAACDGCPGAIAEVLARSPWRFRVIYVGPAEKLKISPAALSHAALYVQPGGGQDIDGAAASIGKNSIDAVRQYVFNGGRYLGICMGAYLAGEQGFGLVHGEIASEVDRPGSTIHSIADTIAPVIWRGKRRWMYFQDGAALPAAQAASGGAVLATYPNNDIAAAVYRYGSGRIGLVGPHPEADRSWYGEHQLRNPERSSADMAFDLIDATMKQ</sequence>
<dbReference type="CDD" id="cd03144">
    <property type="entry name" value="GATase1_ScBLP_like"/>
    <property type="match status" value="1"/>
</dbReference>
<evidence type="ECO:0000313" key="2">
    <source>
        <dbReference type="EMBL" id="MEM5290233.1"/>
    </source>
</evidence>
<organism evidence="2 3">
    <name type="scientific">Paraburkholderia sabiae</name>
    <dbReference type="NCBI Taxonomy" id="273251"/>
    <lineage>
        <taxon>Bacteria</taxon>
        <taxon>Pseudomonadati</taxon>
        <taxon>Pseudomonadota</taxon>
        <taxon>Betaproteobacteria</taxon>
        <taxon>Burkholderiales</taxon>
        <taxon>Burkholderiaceae</taxon>
        <taxon>Paraburkholderia</taxon>
    </lineage>
</organism>
<gene>
    <name evidence="2" type="ORF">V4C55_31365</name>
</gene>
<dbReference type="Pfam" id="PF09825">
    <property type="entry name" value="BPL_N"/>
    <property type="match status" value="1"/>
</dbReference>
<feature type="domain" description="Biotin-protein ligase N-terminal" evidence="1">
    <location>
        <begin position="57"/>
        <end position="153"/>
    </location>
</feature>
<dbReference type="RefSeq" id="WP_307792388.1">
    <property type="nucleotide sequence ID" value="NZ_CAJHCS010000014.1"/>
</dbReference>
<keyword evidence="3" id="KW-1185">Reference proteome</keyword>
<dbReference type="InterPro" id="IPR019197">
    <property type="entry name" value="Biotin-prot_ligase_N"/>
</dbReference>
<protein>
    <submittedName>
        <fullName evidence="2">BPL-N domain-containing protein</fullName>
    </submittedName>
</protein>
<dbReference type="SUPFAM" id="SSF52317">
    <property type="entry name" value="Class I glutamine amidotransferase-like"/>
    <property type="match status" value="1"/>
</dbReference>
<dbReference type="InterPro" id="IPR029062">
    <property type="entry name" value="Class_I_gatase-like"/>
</dbReference>
<comment type="caution">
    <text evidence="2">The sequence shown here is derived from an EMBL/GenBank/DDBJ whole genome shotgun (WGS) entry which is preliminary data.</text>
</comment>
<reference evidence="2 3" key="1">
    <citation type="submission" date="2024-01" db="EMBL/GenBank/DDBJ databases">
        <title>The diversity of rhizobia nodulating Mimosa spp. in eleven states of Brazil covering several biomes is determined by host plant, location, and edaphic factors.</title>
        <authorList>
            <person name="Rouws L."/>
            <person name="Barauna A."/>
            <person name="Beukes C."/>
            <person name="De Faria S.M."/>
            <person name="Gross E."/>
            <person name="Dos Reis Junior F.B."/>
            <person name="Simon M."/>
            <person name="Maluk M."/>
            <person name="Odee D.W."/>
            <person name="Kenicer G."/>
            <person name="Young J.P.W."/>
            <person name="Reis V.M."/>
            <person name="Zilli J."/>
            <person name="James E.K."/>
        </authorList>
    </citation>
    <scope>NUCLEOTIDE SEQUENCE [LARGE SCALE GENOMIC DNA]</scope>
    <source>
        <strain evidence="2 3">JPY77</strain>
    </source>
</reference>
<name>A0ABU9QL66_9BURK</name>
<dbReference type="Proteomes" id="UP001494588">
    <property type="component" value="Unassembled WGS sequence"/>
</dbReference>
<evidence type="ECO:0000313" key="3">
    <source>
        <dbReference type="Proteomes" id="UP001494588"/>
    </source>
</evidence>
<dbReference type="Gene3D" id="3.40.50.880">
    <property type="match status" value="1"/>
</dbReference>